<accession>A0A2W6NMW3</accession>
<name>A0A2W6NMW3_9HELI</name>
<dbReference type="PANTHER" id="PTHR15394">
    <property type="entry name" value="SERINE HYDROLASE RBBP9"/>
    <property type="match status" value="1"/>
</dbReference>
<dbReference type="Pfam" id="PF06821">
    <property type="entry name" value="Ser_hydrolase"/>
    <property type="match status" value="1"/>
</dbReference>
<dbReference type="EMBL" id="NBIU01000003">
    <property type="protein sequence ID" value="PZT48786.1"/>
    <property type="molecule type" value="Genomic_DNA"/>
</dbReference>
<keyword evidence="2" id="KW-1185">Reference proteome</keyword>
<dbReference type="Gene3D" id="3.40.50.1820">
    <property type="entry name" value="alpha/beta hydrolase"/>
    <property type="match status" value="1"/>
</dbReference>
<sequence length="203" mass="23276">MKKWIVLLFFCAGLFAKDLQIYIVHGYGSTSDYGWLPSIAQELQEDKNSVWVPNLPKPFEPKLQEWLLSMQENFTKLDNKTYFITHSLGGVALLDFLSTQDENTRIGGVIMVSPFDEPLKILPVLDDFVEAKRDYKKLQKMIKHIVIISAKDDSVVPTTMSERLAKKLNAKFIQTQSGGHFMESEGFKKMPLVVQEFKKIEND</sequence>
<evidence type="ECO:0000313" key="1">
    <source>
        <dbReference type="EMBL" id="PZT48786.1"/>
    </source>
</evidence>
<dbReference type="RefSeq" id="WP_111229096.1">
    <property type="nucleotide sequence ID" value="NZ_NBIU01000003.1"/>
</dbReference>
<dbReference type="InterPro" id="IPR010662">
    <property type="entry name" value="RBBP9/YdeN"/>
</dbReference>
<dbReference type="Proteomes" id="UP000249746">
    <property type="component" value="Unassembled WGS sequence"/>
</dbReference>
<dbReference type="PANTHER" id="PTHR15394:SF3">
    <property type="entry name" value="SERINE HYDROLASE RBBP9"/>
    <property type="match status" value="1"/>
</dbReference>
<gene>
    <name evidence="1" type="ORF">B6S12_01665</name>
</gene>
<protein>
    <submittedName>
        <fullName evidence="1">Esterase</fullName>
    </submittedName>
</protein>
<dbReference type="GO" id="GO:0016787">
    <property type="term" value="F:hydrolase activity"/>
    <property type="evidence" value="ECO:0007669"/>
    <property type="project" value="InterPro"/>
</dbReference>
<dbReference type="InterPro" id="IPR029058">
    <property type="entry name" value="AB_hydrolase_fold"/>
</dbReference>
<dbReference type="SUPFAM" id="SSF53474">
    <property type="entry name" value="alpha/beta-Hydrolases"/>
    <property type="match status" value="1"/>
</dbReference>
<dbReference type="AlphaFoldDB" id="A0A2W6NMW3"/>
<organism evidence="1 2">
    <name type="scientific">Helicobacter valdiviensis</name>
    <dbReference type="NCBI Taxonomy" id="1458358"/>
    <lineage>
        <taxon>Bacteria</taxon>
        <taxon>Pseudomonadati</taxon>
        <taxon>Campylobacterota</taxon>
        <taxon>Epsilonproteobacteria</taxon>
        <taxon>Campylobacterales</taxon>
        <taxon>Helicobacteraceae</taxon>
        <taxon>Helicobacter</taxon>
    </lineage>
</organism>
<comment type="caution">
    <text evidence="1">The sequence shown here is derived from an EMBL/GenBank/DDBJ whole genome shotgun (WGS) entry which is preliminary data.</text>
</comment>
<reference evidence="1 2" key="1">
    <citation type="submission" date="2017-03" db="EMBL/GenBank/DDBJ databases">
        <title>Genomic and clinical evidence uncovers the enterohepatic species Helicobacter valdiviensis as a potential human intestinal pathogen.</title>
        <authorList>
            <person name="Fresia P."/>
            <person name="Jara R."/>
            <person name="Sierra R."/>
            <person name="Ferres I."/>
            <person name="Greif G."/>
            <person name="Iraola G."/>
            <person name="Collado L."/>
        </authorList>
    </citation>
    <scope>NUCLEOTIDE SEQUENCE [LARGE SCALE GENOMIC DNA]</scope>
    <source>
        <strain evidence="1 2">WBE14</strain>
    </source>
</reference>
<proteinExistence type="predicted"/>
<evidence type="ECO:0000313" key="2">
    <source>
        <dbReference type="Proteomes" id="UP000249746"/>
    </source>
</evidence>
<dbReference type="OrthoDB" id="9804993at2"/>